<feature type="region of interest" description="Disordered" evidence="1">
    <location>
        <begin position="412"/>
        <end position="444"/>
    </location>
</feature>
<keyword evidence="3" id="KW-0808">Transferase</keyword>
<keyword evidence="4" id="KW-1185">Reference proteome</keyword>
<feature type="transmembrane region" description="Helical" evidence="2">
    <location>
        <begin position="725"/>
        <end position="744"/>
    </location>
</feature>
<dbReference type="OrthoDB" id="3734530at2"/>
<reference evidence="3 4" key="1">
    <citation type="submission" date="2018-11" db="EMBL/GenBank/DDBJ databases">
        <title>Sequencing the genomes of 1000 actinobacteria strains.</title>
        <authorList>
            <person name="Klenk H.-P."/>
        </authorList>
    </citation>
    <scope>NUCLEOTIDE SEQUENCE [LARGE SCALE GENOMIC DNA]</scope>
    <source>
        <strain evidence="3 4">DSM 44231</strain>
    </source>
</reference>
<evidence type="ECO:0000256" key="2">
    <source>
        <dbReference type="SAM" id="Phobius"/>
    </source>
</evidence>
<dbReference type="Pfam" id="PF13641">
    <property type="entry name" value="Glyco_tranf_2_3"/>
    <property type="match status" value="1"/>
</dbReference>
<dbReference type="AlphaFoldDB" id="A0A3N1HCE1"/>
<dbReference type="RefSeq" id="WP_123745509.1">
    <property type="nucleotide sequence ID" value="NZ_RJKM01000001.1"/>
</dbReference>
<evidence type="ECO:0000313" key="3">
    <source>
        <dbReference type="EMBL" id="ROP40168.1"/>
    </source>
</evidence>
<feature type="transmembrane region" description="Helical" evidence="2">
    <location>
        <begin position="597"/>
        <end position="619"/>
    </location>
</feature>
<accession>A0A3N1HCE1</accession>
<dbReference type="GO" id="GO:0016740">
    <property type="term" value="F:transferase activity"/>
    <property type="evidence" value="ECO:0007669"/>
    <property type="project" value="UniProtKB-KW"/>
</dbReference>
<evidence type="ECO:0000313" key="4">
    <source>
        <dbReference type="Proteomes" id="UP000268727"/>
    </source>
</evidence>
<feature type="transmembrane region" description="Helical" evidence="2">
    <location>
        <begin position="458"/>
        <end position="481"/>
    </location>
</feature>
<dbReference type="InterPro" id="IPR050834">
    <property type="entry name" value="Glycosyltransf_2"/>
</dbReference>
<organism evidence="3 4">
    <name type="scientific">Saccharothrix texasensis</name>
    <dbReference type="NCBI Taxonomy" id="103734"/>
    <lineage>
        <taxon>Bacteria</taxon>
        <taxon>Bacillati</taxon>
        <taxon>Actinomycetota</taxon>
        <taxon>Actinomycetes</taxon>
        <taxon>Pseudonocardiales</taxon>
        <taxon>Pseudonocardiaceae</taxon>
        <taxon>Saccharothrix</taxon>
    </lineage>
</organism>
<comment type="caution">
    <text evidence="3">The sequence shown here is derived from an EMBL/GenBank/DDBJ whole genome shotgun (WGS) entry which is preliminary data.</text>
</comment>
<feature type="transmembrane region" description="Helical" evidence="2">
    <location>
        <begin position="751"/>
        <end position="771"/>
    </location>
</feature>
<feature type="transmembrane region" description="Helical" evidence="2">
    <location>
        <begin position="670"/>
        <end position="690"/>
    </location>
</feature>
<feature type="transmembrane region" description="Helical" evidence="2">
    <location>
        <begin position="816"/>
        <end position="836"/>
    </location>
</feature>
<dbReference type="EMBL" id="RJKM01000001">
    <property type="protein sequence ID" value="ROP40168.1"/>
    <property type="molecule type" value="Genomic_DNA"/>
</dbReference>
<keyword evidence="2" id="KW-0472">Membrane</keyword>
<feature type="transmembrane region" description="Helical" evidence="2">
    <location>
        <begin position="525"/>
        <end position="550"/>
    </location>
</feature>
<gene>
    <name evidence="3" type="ORF">EDD40_5574</name>
</gene>
<keyword evidence="2" id="KW-0812">Transmembrane</keyword>
<protein>
    <submittedName>
        <fullName evidence="3">GT2 family glycosyltransferase</fullName>
    </submittedName>
</protein>
<evidence type="ECO:0000256" key="1">
    <source>
        <dbReference type="SAM" id="MobiDB-lite"/>
    </source>
</evidence>
<keyword evidence="2" id="KW-1133">Transmembrane helix</keyword>
<dbReference type="InterPro" id="IPR029044">
    <property type="entry name" value="Nucleotide-diphossugar_trans"/>
</dbReference>
<name>A0A3N1HCE1_9PSEU</name>
<dbReference type="SUPFAM" id="SSF53448">
    <property type="entry name" value="Nucleotide-diphospho-sugar transferases"/>
    <property type="match status" value="1"/>
</dbReference>
<feature type="transmembrane region" description="Helical" evidence="2">
    <location>
        <begin position="571"/>
        <end position="591"/>
    </location>
</feature>
<dbReference type="Gene3D" id="3.90.550.10">
    <property type="entry name" value="Spore Coat Polysaccharide Biosynthesis Protein SpsA, Chain A"/>
    <property type="match status" value="1"/>
</dbReference>
<feature type="transmembrane region" description="Helical" evidence="2">
    <location>
        <begin position="783"/>
        <end position="804"/>
    </location>
</feature>
<dbReference type="PANTHER" id="PTHR43685">
    <property type="entry name" value="GLYCOSYLTRANSFERASE"/>
    <property type="match status" value="1"/>
</dbReference>
<dbReference type="Proteomes" id="UP000268727">
    <property type="component" value="Unassembled WGS sequence"/>
</dbReference>
<feature type="transmembrane region" description="Helical" evidence="2">
    <location>
        <begin position="631"/>
        <end position="658"/>
    </location>
</feature>
<proteinExistence type="predicted"/>
<sequence length="1089" mass="112534">MTSGATPRLRTAPVLAVLVCHDGDRWLGTALSSLRRQQPRPRHVIAVDTGSLDGTAKLLADAAEGPDRVIDGVLTLPRGTGFGAAVQAAVEHAVQRWGDPGAWLWLLHDDCAPEPDCLSALLTAAEVSPSAAVLGPLSLDWADPRLVVEAGLSTDASGHRQTGMGRVELAGSFQQSTEALAVPSAGSLIRRTAWESLGGYDRTMPLLRDDIDFGWRANLAGHLVLSVPVARMRHARAMGRGVRRSDATAARPGPASRGVDRAHGLRTFLVNCGALSFVLGLPRIAVLAVLRALGFLVLRRFADARAELGALRYLLSGRARLLAGRAERPAHGVVRGLFTSRVTRLRNAIRSASAALVRRRVEADLALGRLPEDDARPRTWSLPSEVERPAVGPAALPAGVLSRRRPVRATGGLRRPAVTVPVEASTGPRPSPRPRPSPVPRGPGSPGVVFVEVDRARVLWSLVLGPPLLLVVGLAVFGVLANASRIGLDLSGGRLLPVGDLASTWSSYLAPWHPVAGGTTAPAPAALAVLGTVGVLVGSPAALVALLFLGDPPLAGLLAYAASRRMPVRRPVRAVVAAAYALLPAATSAVSQGRLDVVVVHVLAPVVFAGVASVLRGGAGASWLPVASGTALAVAAVGAFSPFVHALVALAALVGFVVVPGRHGDGRRRVASLFMVVLLPMALLLPWPAVVLQHPTVVLHGVGAFVQTPAAGLLDLLSLRPGGTGALPFVGLLVVGFALVAAVLRPSRSMLAGFAVVVLGGFAVIVLRTVPVAPLPGGDASPGWTGGPLVLVGWGLLWVVLSAFRRDVGTVPVRRVVSVVGVLSVVGLACAGFVGLRSGALTADGARLPSTLAQELPRTGRSVLVLGTPTRLVAGRLPAFGDDDLVPVPTAVTRLERWSRDLTGGSSEAARVALAQAAASGVAFVVVPDLGTAQRVRDAVGDLVAVTPAMSDGRPVLRVQLAAGNAVLLSPELARRARTGGNPPVELGAPGIAPVEAAPPDVGVQVSEGPEGRLLVLAAEEEPGWRAWVDGREVTIVRAWGHLVGVTVPTTGSEVRVEVSSTLRELLLMLQAAAALFTALTAIPSRRRG</sequence>
<dbReference type="PANTHER" id="PTHR43685:SF3">
    <property type="entry name" value="SLR2126 PROTEIN"/>
    <property type="match status" value="1"/>
</dbReference>
<feature type="compositionally biased region" description="Pro residues" evidence="1">
    <location>
        <begin position="429"/>
        <end position="443"/>
    </location>
</feature>